<dbReference type="AlphaFoldDB" id="A0A392QK91"/>
<keyword evidence="2" id="KW-1185">Reference proteome</keyword>
<evidence type="ECO:0000313" key="2">
    <source>
        <dbReference type="Proteomes" id="UP000265520"/>
    </source>
</evidence>
<protein>
    <submittedName>
        <fullName evidence="1">Frigida-LIKE protein</fullName>
    </submittedName>
</protein>
<name>A0A392QK91_9FABA</name>
<evidence type="ECO:0000313" key="1">
    <source>
        <dbReference type="EMBL" id="MCI24304.1"/>
    </source>
</evidence>
<reference evidence="1 2" key="1">
    <citation type="journal article" date="2018" name="Front. Plant Sci.">
        <title>Red Clover (Trifolium pratense) and Zigzag Clover (T. medium) - A Picture of Genomic Similarities and Differences.</title>
        <authorList>
            <person name="Dluhosova J."/>
            <person name="Istvanek J."/>
            <person name="Nedelnik J."/>
            <person name="Repkova J."/>
        </authorList>
    </citation>
    <scope>NUCLEOTIDE SEQUENCE [LARGE SCALE GENOMIC DNA]</scope>
    <source>
        <strain evidence="2">cv. 10/8</strain>
        <tissue evidence="1">Leaf</tissue>
    </source>
</reference>
<organism evidence="1 2">
    <name type="scientific">Trifolium medium</name>
    <dbReference type="NCBI Taxonomy" id="97028"/>
    <lineage>
        <taxon>Eukaryota</taxon>
        <taxon>Viridiplantae</taxon>
        <taxon>Streptophyta</taxon>
        <taxon>Embryophyta</taxon>
        <taxon>Tracheophyta</taxon>
        <taxon>Spermatophyta</taxon>
        <taxon>Magnoliopsida</taxon>
        <taxon>eudicotyledons</taxon>
        <taxon>Gunneridae</taxon>
        <taxon>Pentapetalae</taxon>
        <taxon>rosids</taxon>
        <taxon>fabids</taxon>
        <taxon>Fabales</taxon>
        <taxon>Fabaceae</taxon>
        <taxon>Papilionoideae</taxon>
        <taxon>50 kb inversion clade</taxon>
        <taxon>NPAAA clade</taxon>
        <taxon>Hologalegina</taxon>
        <taxon>IRL clade</taxon>
        <taxon>Trifolieae</taxon>
        <taxon>Trifolium</taxon>
    </lineage>
</organism>
<accession>A0A392QK91</accession>
<dbReference type="Proteomes" id="UP000265520">
    <property type="component" value="Unassembled WGS sequence"/>
</dbReference>
<feature type="non-terminal residue" evidence="1">
    <location>
        <position position="84"/>
    </location>
</feature>
<sequence length="84" mass="9732">MEWGNVSLWGLNRDVSDPCPIMVKYDGLDCGPKPFRFNNFWLNNKAFYKVVEEAWNSYQSRGWMGLAPPLPTKEHSSFEYLTGP</sequence>
<proteinExistence type="predicted"/>
<dbReference type="EMBL" id="LXQA010140739">
    <property type="protein sequence ID" value="MCI24304.1"/>
    <property type="molecule type" value="Genomic_DNA"/>
</dbReference>
<comment type="caution">
    <text evidence="1">The sequence shown here is derived from an EMBL/GenBank/DDBJ whole genome shotgun (WGS) entry which is preliminary data.</text>
</comment>